<gene>
    <name evidence="2" type="ORF">C2E20_2879</name>
</gene>
<feature type="compositionally biased region" description="Acidic residues" evidence="1">
    <location>
        <begin position="118"/>
        <end position="133"/>
    </location>
</feature>
<sequence>MEHPSSKHRNLRHISGPEQRAAALAAFGVGEATADAAGLKILELRQRDMQELFGEIFGVETKSSNNEWLRSKLLQAVGLPPRWRPAPARPSSPPADRRSGEYSRFGRRLRATVQPGTQDEDADAGSEAEAEEEEAHRAKRARASSSGASRSSGSRGASRSPSSAADLKPAAPPAPPAAPSGSSGSAGTRGSAGSDAIFSLQARAAATYASMPAPPPFLAAAAQVQSTAQSTWQHPAAPFHAAAPPPPLVHPAAACYPALFYAGVAAPSAPLQSSMSAAVQHPPQLHAQQLPCAPPLHSVAVPLAPQCAADRASDLAALLSQEGSGSLIMPALPPLSPRSRLHSAMLQTSLHAPPGFATLSAQLHMLDLVNSSSSSSGGGAAAGAGVRHNVSRVPELDYFARKLARKEQAPQWCLPYGKAGQALGLKDAYDSPTQYLGTMQAHTTLEFQAAAQKGLDSADRQPTPEQQWWRFGCINSSGSKWRALPTRGESLEFDEDPWVKRLVHVKETDSFHVARQAKRNEEAGDDEMVLLPALECNACATLQMRSLGYMGSFLLQYVSAQALRYQLHTHTAPPAARRILELACDPRSQHSSGGLGTLRGRPLHLLTDVVPINTGQRQAVAGLRGGLGIIHGPPGTG</sequence>
<feature type="region of interest" description="Disordered" evidence="1">
    <location>
        <begin position="80"/>
        <end position="192"/>
    </location>
</feature>
<evidence type="ECO:0000313" key="2">
    <source>
        <dbReference type="EMBL" id="PSC73904.1"/>
    </source>
</evidence>
<dbReference type="AlphaFoldDB" id="A0A2P6VIJ0"/>
<dbReference type="EMBL" id="LHPF02000006">
    <property type="protein sequence ID" value="PSC73904.1"/>
    <property type="molecule type" value="Genomic_DNA"/>
</dbReference>
<comment type="caution">
    <text evidence="2">The sequence shown here is derived from an EMBL/GenBank/DDBJ whole genome shotgun (WGS) entry which is preliminary data.</text>
</comment>
<feature type="compositionally biased region" description="Low complexity" evidence="1">
    <location>
        <begin position="143"/>
        <end position="169"/>
    </location>
</feature>
<dbReference type="OrthoDB" id="512254at2759"/>
<dbReference type="Proteomes" id="UP000239649">
    <property type="component" value="Unassembled WGS sequence"/>
</dbReference>
<organism evidence="2 3">
    <name type="scientific">Micractinium conductrix</name>
    <dbReference type="NCBI Taxonomy" id="554055"/>
    <lineage>
        <taxon>Eukaryota</taxon>
        <taxon>Viridiplantae</taxon>
        <taxon>Chlorophyta</taxon>
        <taxon>core chlorophytes</taxon>
        <taxon>Trebouxiophyceae</taxon>
        <taxon>Chlorellales</taxon>
        <taxon>Chlorellaceae</taxon>
        <taxon>Chlorella clade</taxon>
        <taxon>Micractinium</taxon>
    </lineage>
</organism>
<evidence type="ECO:0000313" key="3">
    <source>
        <dbReference type="Proteomes" id="UP000239649"/>
    </source>
</evidence>
<name>A0A2P6VIJ0_9CHLO</name>
<proteinExistence type="predicted"/>
<feature type="compositionally biased region" description="Low complexity" evidence="1">
    <location>
        <begin position="179"/>
        <end position="192"/>
    </location>
</feature>
<accession>A0A2P6VIJ0</accession>
<reference evidence="2 3" key="1">
    <citation type="journal article" date="2018" name="Plant J.">
        <title>Genome sequences of Chlorella sorokiniana UTEX 1602 and Micractinium conductrix SAG 241.80: implications to maltose excretion by a green alga.</title>
        <authorList>
            <person name="Arriola M.B."/>
            <person name="Velmurugan N."/>
            <person name="Zhang Y."/>
            <person name="Plunkett M.H."/>
            <person name="Hondzo H."/>
            <person name="Barney B.M."/>
        </authorList>
    </citation>
    <scope>NUCLEOTIDE SEQUENCE [LARGE SCALE GENOMIC DNA]</scope>
    <source>
        <strain evidence="2 3">SAG 241.80</strain>
    </source>
</reference>
<protein>
    <submittedName>
        <fullName evidence="2">Uncharacterized protein</fullName>
    </submittedName>
</protein>
<evidence type="ECO:0000256" key="1">
    <source>
        <dbReference type="SAM" id="MobiDB-lite"/>
    </source>
</evidence>
<feature type="compositionally biased region" description="Pro residues" evidence="1">
    <location>
        <begin position="82"/>
        <end position="93"/>
    </location>
</feature>
<dbReference type="STRING" id="554055.A0A2P6VIJ0"/>
<keyword evidence="3" id="KW-1185">Reference proteome</keyword>